<dbReference type="InterPro" id="IPR037053">
    <property type="entry name" value="Phage_tail_collar_dom_sf"/>
</dbReference>
<sequence length="189" mass="19464">MSIASPASAGTDEYIGELMLVGYTFCPRASTDAAGQLLAISSNSALFSLYGTNFGGDGRTTFALPDLRGRTAIGQGNGPGLTPRNIGQRSGFETVTLTAAQIPSHSHTGQVRAENTAVADTGNPAGNAIGRTTTPIYSDTAVPVAGGALHPGTLHIDVSGGGNQSHQNMQPFLVMRYCVVLQGIFPSRN</sequence>
<dbReference type="Pfam" id="PF07484">
    <property type="entry name" value="Collar"/>
    <property type="match status" value="1"/>
</dbReference>
<dbReference type="EMBL" id="WTYZ01000001">
    <property type="protein sequence ID" value="MXO83896.1"/>
    <property type="molecule type" value="Genomic_DNA"/>
</dbReference>
<comment type="caution">
    <text evidence="2">The sequence shown here is derived from an EMBL/GenBank/DDBJ whole genome shotgun (WGS) entry which is preliminary data.</text>
</comment>
<feature type="domain" description="Phage tail collar" evidence="1">
    <location>
        <begin position="16"/>
        <end position="71"/>
    </location>
</feature>
<evidence type="ECO:0000313" key="2">
    <source>
        <dbReference type="EMBL" id="MXO83896.1"/>
    </source>
</evidence>
<gene>
    <name evidence="2" type="ORF">GRI35_11025</name>
</gene>
<proteinExistence type="predicted"/>
<accession>A0A844Z9L9</accession>
<dbReference type="Proteomes" id="UP000460290">
    <property type="component" value="Unassembled WGS sequence"/>
</dbReference>
<dbReference type="OrthoDB" id="9810174at2"/>
<evidence type="ECO:0000259" key="1">
    <source>
        <dbReference type="Pfam" id="PF07484"/>
    </source>
</evidence>
<evidence type="ECO:0000313" key="3">
    <source>
        <dbReference type="Proteomes" id="UP000460290"/>
    </source>
</evidence>
<reference evidence="2 3" key="1">
    <citation type="submission" date="2019-12" db="EMBL/GenBank/DDBJ databases">
        <title>Genomic-based taxomic classification of the family Erythrobacteraceae.</title>
        <authorList>
            <person name="Xu L."/>
        </authorList>
    </citation>
    <scope>NUCLEOTIDE SEQUENCE [LARGE SCALE GENOMIC DNA]</scope>
    <source>
        <strain evidence="2 3">KCTC 42006</strain>
    </source>
</reference>
<name>A0A844Z9L9_9SPHN</name>
<dbReference type="SUPFAM" id="SSF88874">
    <property type="entry name" value="Receptor-binding domain of short tail fibre protein gp12"/>
    <property type="match status" value="1"/>
</dbReference>
<protein>
    <submittedName>
        <fullName evidence="2">Phage tail protein</fullName>
    </submittedName>
</protein>
<keyword evidence="3" id="KW-1185">Reference proteome</keyword>
<dbReference type="Gene3D" id="3.90.1340.10">
    <property type="entry name" value="Phage tail collar domain"/>
    <property type="match status" value="1"/>
</dbReference>
<dbReference type="AlphaFoldDB" id="A0A844Z9L9"/>
<dbReference type="InterPro" id="IPR011083">
    <property type="entry name" value="Phage_tail_collar_dom"/>
</dbReference>
<organism evidence="2 3">
    <name type="scientific">Pontixanthobacter aestiaquae</name>
    <dbReference type="NCBI Taxonomy" id="1509367"/>
    <lineage>
        <taxon>Bacteria</taxon>
        <taxon>Pseudomonadati</taxon>
        <taxon>Pseudomonadota</taxon>
        <taxon>Alphaproteobacteria</taxon>
        <taxon>Sphingomonadales</taxon>
        <taxon>Erythrobacteraceae</taxon>
        <taxon>Pontixanthobacter</taxon>
    </lineage>
</organism>